<sequence length="568" mass="64908">MQRTLRSLQNMLTYIFTDIKSLRKTLKTLGILEVAAGAKISKTKSKILMIGKTIPFPPWLNSHGLLLVDPMQPTAYLGALALTERRRVDESQRVMERISRTVQHFSTFKLSLEGRLVALKGVVFPTLIYPLMTACFKKGTFKRLDTILRRYVWAVNAEGNQKTALVAWSLLAQPTDVGGLGIFDLQHFQKALMCRVIFRALLDPEGSLWAPVLADRFLGVTPQDLGKALCHKQLPGASRLGPVTSLLVRAWEDFMSSMRWIPPENPHIPGSDVKLGCFIIARQWADVKEASTVAANIWRWSLALGFQSLEEINQRPAIIRQRINGLLSATDRKVMGFILQGNFRSGDSAWTGTEWRAENSTKDLSLPWKTTEVYTAIRGENSQARVMNDRLHLSWTVQEWRAIWSLTNITGLSQRHKTFLWRIVTNAFLTGKREKRMGFDTFSCAFCGGGVEDTTHAIFTCPRWSEIWRSLATQVQGWREIREMAEDLKSPIQVLRWITNTAGSEKLFTVWFLAITWRTLWAEICLLRYEGKCNTVDYRRVTYLFLEELHARRGMLKKEIVHSFASRL</sequence>
<evidence type="ECO:0000259" key="1">
    <source>
        <dbReference type="Pfam" id="PF13966"/>
    </source>
</evidence>
<dbReference type="PANTHER" id="PTHR33116">
    <property type="entry name" value="REVERSE TRANSCRIPTASE ZINC-BINDING DOMAIN-CONTAINING PROTEIN-RELATED-RELATED"/>
    <property type="match status" value="1"/>
</dbReference>
<gene>
    <name evidence="2" type="ORF">R1sor_026454</name>
</gene>
<dbReference type="EMBL" id="JBJQOH010000008">
    <property type="protein sequence ID" value="KAL3676506.1"/>
    <property type="molecule type" value="Genomic_DNA"/>
</dbReference>
<dbReference type="InterPro" id="IPR026960">
    <property type="entry name" value="RVT-Znf"/>
</dbReference>
<proteinExistence type="predicted"/>
<evidence type="ECO:0000313" key="3">
    <source>
        <dbReference type="Proteomes" id="UP001633002"/>
    </source>
</evidence>
<dbReference type="Pfam" id="PF13966">
    <property type="entry name" value="zf-RVT"/>
    <property type="match status" value="1"/>
</dbReference>
<organism evidence="2 3">
    <name type="scientific">Riccia sorocarpa</name>
    <dbReference type="NCBI Taxonomy" id="122646"/>
    <lineage>
        <taxon>Eukaryota</taxon>
        <taxon>Viridiplantae</taxon>
        <taxon>Streptophyta</taxon>
        <taxon>Embryophyta</taxon>
        <taxon>Marchantiophyta</taxon>
        <taxon>Marchantiopsida</taxon>
        <taxon>Marchantiidae</taxon>
        <taxon>Marchantiales</taxon>
        <taxon>Ricciaceae</taxon>
        <taxon>Riccia</taxon>
    </lineage>
</organism>
<dbReference type="AlphaFoldDB" id="A0ABD3GCX7"/>
<protein>
    <recommendedName>
        <fullName evidence="1">Reverse transcriptase zinc-binding domain-containing protein</fullName>
    </recommendedName>
</protein>
<name>A0ABD3GCX7_9MARC</name>
<keyword evidence="3" id="KW-1185">Reference proteome</keyword>
<evidence type="ECO:0000313" key="2">
    <source>
        <dbReference type="EMBL" id="KAL3676506.1"/>
    </source>
</evidence>
<reference evidence="2 3" key="1">
    <citation type="submission" date="2024-09" db="EMBL/GenBank/DDBJ databases">
        <title>Chromosome-scale assembly of Riccia sorocarpa.</title>
        <authorList>
            <person name="Paukszto L."/>
        </authorList>
    </citation>
    <scope>NUCLEOTIDE SEQUENCE [LARGE SCALE GENOMIC DNA]</scope>
    <source>
        <strain evidence="2">LP-2024</strain>
        <tissue evidence="2">Aerial parts of the thallus</tissue>
    </source>
</reference>
<dbReference type="PANTHER" id="PTHR33116:SF78">
    <property type="entry name" value="OS12G0587133 PROTEIN"/>
    <property type="match status" value="1"/>
</dbReference>
<feature type="domain" description="Reverse transcriptase zinc-binding" evidence="1">
    <location>
        <begin position="397"/>
        <end position="468"/>
    </location>
</feature>
<comment type="caution">
    <text evidence="2">The sequence shown here is derived from an EMBL/GenBank/DDBJ whole genome shotgun (WGS) entry which is preliminary data.</text>
</comment>
<dbReference type="Proteomes" id="UP001633002">
    <property type="component" value="Unassembled WGS sequence"/>
</dbReference>
<accession>A0ABD3GCX7</accession>